<dbReference type="RefSeq" id="WP_165267300.1">
    <property type="nucleotide sequence ID" value="NZ_JAALLS010000006.1"/>
</dbReference>
<evidence type="ECO:0000256" key="2">
    <source>
        <dbReference type="ARBA" id="ARBA00012438"/>
    </source>
</evidence>
<comment type="catalytic activity">
    <reaction evidence="1">
        <text>ATP + protein L-histidine = ADP + protein N-phospho-L-histidine.</text>
        <dbReference type="EC" id="2.7.13.3"/>
    </reaction>
</comment>
<dbReference type="SUPFAM" id="SSF55874">
    <property type="entry name" value="ATPase domain of HSP90 chaperone/DNA topoisomerase II/histidine kinase"/>
    <property type="match status" value="1"/>
</dbReference>
<dbReference type="GO" id="GO:0005524">
    <property type="term" value="F:ATP binding"/>
    <property type="evidence" value="ECO:0007669"/>
    <property type="project" value="UniProtKB-KW"/>
</dbReference>
<dbReference type="Gene3D" id="3.30.450.20">
    <property type="entry name" value="PAS domain"/>
    <property type="match status" value="3"/>
</dbReference>
<keyword evidence="13" id="KW-1185">Reference proteome</keyword>
<dbReference type="SMART" id="SM00387">
    <property type="entry name" value="HATPase_c"/>
    <property type="match status" value="1"/>
</dbReference>
<dbReference type="InterPro" id="IPR036890">
    <property type="entry name" value="HATPase_C_sf"/>
</dbReference>
<dbReference type="Pfam" id="PF13426">
    <property type="entry name" value="PAS_9"/>
    <property type="match status" value="1"/>
</dbReference>
<dbReference type="InterPro" id="IPR000014">
    <property type="entry name" value="PAS"/>
</dbReference>
<proteinExistence type="predicted"/>
<accession>A0A6M1TH75</accession>
<feature type="domain" description="PAS" evidence="10">
    <location>
        <begin position="300"/>
        <end position="370"/>
    </location>
</feature>
<keyword evidence="6" id="KW-0418">Kinase</keyword>
<dbReference type="GO" id="GO:0004673">
    <property type="term" value="F:protein histidine kinase activity"/>
    <property type="evidence" value="ECO:0007669"/>
    <property type="project" value="UniProtKB-EC"/>
</dbReference>
<evidence type="ECO:0000256" key="3">
    <source>
        <dbReference type="ARBA" id="ARBA00022553"/>
    </source>
</evidence>
<dbReference type="Pfam" id="PF07568">
    <property type="entry name" value="HisKA_2"/>
    <property type="match status" value="1"/>
</dbReference>
<feature type="domain" description="Histidine kinase" evidence="9">
    <location>
        <begin position="561"/>
        <end position="754"/>
    </location>
</feature>
<dbReference type="SUPFAM" id="SSF55781">
    <property type="entry name" value="GAF domain-like"/>
    <property type="match status" value="1"/>
</dbReference>
<dbReference type="Pfam" id="PF00989">
    <property type="entry name" value="PAS"/>
    <property type="match status" value="1"/>
</dbReference>
<gene>
    <name evidence="12" type="ORF">G3569_06565</name>
</gene>
<dbReference type="SUPFAM" id="SSF55785">
    <property type="entry name" value="PYP-like sensor domain (PAS domain)"/>
    <property type="match status" value="3"/>
</dbReference>
<dbReference type="PROSITE" id="PS50113">
    <property type="entry name" value="PAC"/>
    <property type="match status" value="2"/>
</dbReference>
<sequence>MGSNKEKNIVNGNSTPEEKRRLRELHRYNILDTPDEKEFDDLTKVAAYLCGVKSAQINFLDYDRQWSKSCYGWDVQEIPRDESVCTYTIQQDKYLVINDLRKAPRFKEYDFVKDEDLLFYAGVNLTSSRGYNIGTLCVFDDEPGDLTDEQLESLQVLASDVESKLELRLKREQLIEEHKKLQKTATFLHNSADIMLIVDSDTLEIEEVNEEVEKVIGYRSNEIEGTLLTDYINKEDFRNQLSDWAFQGAEERFIYETTFESRGDHRLWFEISVTENDGKYYVTGRDITDRKKAEQDLHKQKLLTEDIIRHLPGIFFLIDEEGKIIKWNNNLEGINKRKEENVISELYHNFIFGESRDAAEQALGEVFQTGYSRTEINFVSKDGQKIPLLLSGFRYRLDDYNYVIGIGIDVTEEKKALKELEDKEEKLKEAQRIASLGSWNWNISEDKLVWSDQVYDILGLNKEEVDPTVDMLLGMMPEDDRQELVQIIEGLKTNREIIDFEHQVQKNDGTEIYVHERGKVNRDKEGNSVEVSGTIQDITERKKAEEKIKAALKEKEVLLAEVHHRVKNNLAVINSMLQLEIFNTENRELVNILSNSQMRIKSMALIHEMLYSSGDFANISFKNYLGELMESILDTITFDPDEIELEMETEELNLTINQSIPCGLIANELITNAIKHAFPNGKSGKVRFKMTEKEGVIHLVVADNGVGVEGDIDFSSPDTLGLTLVNTLKDQLNGQLQVNRENGTHIHIIFPKDDSKGSSANIYLQQDG</sequence>
<name>A0A6M1TH75_9BACT</name>
<dbReference type="Pfam" id="PF08447">
    <property type="entry name" value="PAS_3"/>
    <property type="match status" value="1"/>
</dbReference>
<dbReference type="PANTHER" id="PTHR41523:SF8">
    <property type="entry name" value="ETHYLENE RESPONSE SENSOR PROTEIN"/>
    <property type="match status" value="1"/>
</dbReference>
<dbReference type="EC" id="2.7.13.3" evidence="2"/>
<feature type="domain" description="PAC" evidence="11">
    <location>
        <begin position="372"/>
        <end position="422"/>
    </location>
</feature>
<evidence type="ECO:0000259" key="10">
    <source>
        <dbReference type="PROSITE" id="PS50112"/>
    </source>
</evidence>
<protein>
    <recommendedName>
        <fullName evidence="2">histidine kinase</fullName>
        <ecNumber evidence="2">2.7.13.3</ecNumber>
    </recommendedName>
</protein>
<dbReference type="CDD" id="cd00130">
    <property type="entry name" value="PAS"/>
    <property type="match status" value="2"/>
</dbReference>
<keyword evidence="7" id="KW-0067">ATP-binding</keyword>
<dbReference type="Gene3D" id="2.10.70.100">
    <property type="match status" value="1"/>
</dbReference>
<evidence type="ECO:0000256" key="6">
    <source>
        <dbReference type="ARBA" id="ARBA00022777"/>
    </source>
</evidence>
<evidence type="ECO:0000313" key="13">
    <source>
        <dbReference type="Proteomes" id="UP000479132"/>
    </source>
</evidence>
<dbReference type="InterPro" id="IPR000700">
    <property type="entry name" value="PAS-assoc_C"/>
</dbReference>
<dbReference type="NCBIfam" id="TIGR00229">
    <property type="entry name" value="sensory_box"/>
    <property type="match status" value="3"/>
</dbReference>
<evidence type="ECO:0000259" key="11">
    <source>
        <dbReference type="PROSITE" id="PS50113"/>
    </source>
</evidence>
<evidence type="ECO:0000259" key="9">
    <source>
        <dbReference type="PROSITE" id="PS50109"/>
    </source>
</evidence>
<dbReference type="SMART" id="SM00086">
    <property type="entry name" value="PAC"/>
    <property type="match status" value="3"/>
</dbReference>
<dbReference type="Gene3D" id="3.30.450.40">
    <property type="match status" value="1"/>
</dbReference>
<evidence type="ECO:0000256" key="4">
    <source>
        <dbReference type="ARBA" id="ARBA00022679"/>
    </source>
</evidence>
<feature type="domain" description="PAC" evidence="11">
    <location>
        <begin position="498"/>
        <end position="550"/>
    </location>
</feature>
<feature type="domain" description="PAS" evidence="10">
    <location>
        <begin position="180"/>
        <end position="236"/>
    </location>
</feature>
<dbReference type="Pfam" id="PF02518">
    <property type="entry name" value="HATPase_c"/>
    <property type="match status" value="1"/>
</dbReference>
<dbReference type="PROSITE" id="PS50109">
    <property type="entry name" value="HIS_KIN"/>
    <property type="match status" value="1"/>
</dbReference>
<dbReference type="InterPro" id="IPR003594">
    <property type="entry name" value="HATPase_dom"/>
</dbReference>
<dbReference type="InterPro" id="IPR013655">
    <property type="entry name" value="PAS_fold_3"/>
</dbReference>
<comment type="caution">
    <text evidence="12">The sequence shown here is derived from an EMBL/GenBank/DDBJ whole genome shotgun (WGS) entry which is preliminary data.</text>
</comment>
<dbReference type="InterPro" id="IPR001610">
    <property type="entry name" value="PAC"/>
</dbReference>
<dbReference type="Gene3D" id="3.30.565.10">
    <property type="entry name" value="Histidine kinase-like ATPase, C-terminal domain"/>
    <property type="match status" value="1"/>
</dbReference>
<dbReference type="SMART" id="SM00091">
    <property type="entry name" value="PAS"/>
    <property type="match status" value="3"/>
</dbReference>
<dbReference type="EMBL" id="JAALLS010000006">
    <property type="protein sequence ID" value="NGP88010.1"/>
    <property type="molecule type" value="Genomic_DNA"/>
</dbReference>
<dbReference type="InterPro" id="IPR035965">
    <property type="entry name" value="PAS-like_dom_sf"/>
</dbReference>
<dbReference type="InterPro" id="IPR005467">
    <property type="entry name" value="His_kinase_dom"/>
</dbReference>
<dbReference type="Proteomes" id="UP000479132">
    <property type="component" value="Unassembled WGS sequence"/>
</dbReference>
<dbReference type="InterPro" id="IPR013767">
    <property type="entry name" value="PAS_fold"/>
</dbReference>
<evidence type="ECO:0000256" key="1">
    <source>
        <dbReference type="ARBA" id="ARBA00000085"/>
    </source>
</evidence>
<dbReference type="PANTHER" id="PTHR41523">
    <property type="entry name" value="TWO-COMPONENT SYSTEM SENSOR PROTEIN"/>
    <property type="match status" value="1"/>
</dbReference>
<keyword evidence="3" id="KW-0597">Phosphoprotein</keyword>
<evidence type="ECO:0000256" key="5">
    <source>
        <dbReference type="ARBA" id="ARBA00022741"/>
    </source>
</evidence>
<keyword evidence="5" id="KW-0547">Nucleotide-binding</keyword>
<dbReference type="InterPro" id="IPR029016">
    <property type="entry name" value="GAF-like_dom_sf"/>
</dbReference>
<dbReference type="InterPro" id="IPR011495">
    <property type="entry name" value="Sig_transdc_His_kin_sub2_dim/P"/>
</dbReference>
<keyword evidence="8" id="KW-0843">Virulence</keyword>
<dbReference type="GO" id="GO:0006355">
    <property type="term" value="P:regulation of DNA-templated transcription"/>
    <property type="evidence" value="ECO:0007669"/>
    <property type="project" value="InterPro"/>
</dbReference>
<dbReference type="AlphaFoldDB" id="A0A6M1TH75"/>
<evidence type="ECO:0000256" key="7">
    <source>
        <dbReference type="ARBA" id="ARBA00022840"/>
    </source>
</evidence>
<organism evidence="12 13">
    <name type="scientific">Fodinibius halophilus</name>
    <dbReference type="NCBI Taxonomy" id="1736908"/>
    <lineage>
        <taxon>Bacteria</taxon>
        <taxon>Pseudomonadati</taxon>
        <taxon>Balneolota</taxon>
        <taxon>Balneolia</taxon>
        <taxon>Balneolales</taxon>
        <taxon>Balneolaceae</taxon>
        <taxon>Fodinibius</taxon>
    </lineage>
</organism>
<evidence type="ECO:0000313" key="12">
    <source>
        <dbReference type="EMBL" id="NGP88010.1"/>
    </source>
</evidence>
<reference evidence="12 13" key="1">
    <citation type="submission" date="2020-02" db="EMBL/GenBank/DDBJ databases">
        <title>Aliifodinibius halophilus 2W32, complete genome.</title>
        <authorList>
            <person name="Li Y."/>
            <person name="Wu S."/>
        </authorList>
    </citation>
    <scope>NUCLEOTIDE SEQUENCE [LARGE SCALE GENOMIC DNA]</scope>
    <source>
        <strain evidence="12 13">2W32</strain>
    </source>
</reference>
<keyword evidence="4" id="KW-0808">Transferase</keyword>
<dbReference type="PROSITE" id="PS50112">
    <property type="entry name" value="PAS"/>
    <property type="match status" value="2"/>
</dbReference>
<evidence type="ECO:0000256" key="8">
    <source>
        <dbReference type="ARBA" id="ARBA00023026"/>
    </source>
</evidence>